<keyword evidence="11" id="KW-0413">Isomerase</keyword>
<protein>
    <recommendedName>
        <fullName evidence="13">DNA 3'-5' helicase</fullName>
        <ecNumber evidence="13">5.6.2.4</ecNumber>
    </recommendedName>
    <alternativeName>
        <fullName evidence="14">DNA 3'-5' helicase II</fullName>
    </alternativeName>
</protein>
<evidence type="ECO:0000256" key="11">
    <source>
        <dbReference type="ARBA" id="ARBA00023235"/>
    </source>
</evidence>
<dbReference type="CDD" id="cd17932">
    <property type="entry name" value="DEXQc_UvrD"/>
    <property type="match status" value="1"/>
</dbReference>
<evidence type="ECO:0000256" key="15">
    <source>
        <dbReference type="ARBA" id="ARBA00048988"/>
    </source>
</evidence>
<keyword evidence="3 16" id="KW-0547">Nucleotide-binding</keyword>
<organism evidence="19 20">
    <name type="scientific">Phaeodactylibacter xiamenensis</name>
    <dbReference type="NCBI Taxonomy" id="1524460"/>
    <lineage>
        <taxon>Bacteria</taxon>
        <taxon>Pseudomonadati</taxon>
        <taxon>Bacteroidota</taxon>
        <taxon>Saprospiria</taxon>
        <taxon>Saprospirales</taxon>
        <taxon>Haliscomenobacteraceae</taxon>
        <taxon>Phaeodactylibacter</taxon>
    </lineage>
</organism>
<feature type="domain" description="UvrD-like helicase C-terminal" evidence="18">
    <location>
        <begin position="348"/>
        <end position="648"/>
    </location>
</feature>
<dbReference type="InterPro" id="IPR014017">
    <property type="entry name" value="DNA_helicase_UvrD-like_C"/>
</dbReference>
<accession>A0A098SBQ5</accession>
<comment type="caution">
    <text evidence="19">The sequence shown here is derived from an EMBL/GenBank/DDBJ whole genome shotgun (WGS) entry which is preliminary data.</text>
</comment>
<evidence type="ECO:0000313" key="20">
    <source>
        <dbReference type="Proteomes" id="UP000029736"/>
    </source>
</evidence>
<evidence type="ECO:0000259" key="17">
    <source>
        <dbReference type="PROSITE" id="PS51198"/>
    </source>
</evidence>
<dbReference type="GO" id="GO:0004527">
    <property type="term" value="F:exonuclease activity"/>
    <property type="evidence" value="ECO:0007669"/>
    <property type="project" value="UniProtKB-KW"/>
</dbReference>
<evidence type="ECO:0000256" key="5">
    <source>
        <dbReference type="ARBA" id="ARBA00022801"/>
    </source>
</evidence>
<dbReference type="InterPro" id="IPR013986">
    <property type="entry name" value="DExx_box_DNA_helicase_dom_sf"/>
</dbReference>
<keyword evidence="5 16" id="KW-0378">Hydrolase</keyword>
<keyword evidence="10" id="KW-0234">DNA repair</keyword>
<keyword evidence="8 16" id="KW-0067">ATP-binding</keyword>
<dbReference type="EC" id="5.6.2.4" evidence="13"/>
<evidence type="ECO:0000256" key="12">
    <source>
        <dbReference type="ARBA" id="ARBA00034617"/>
    </source>
</evidence>
<dbReference type="InterPro" id="IPR011604">
    <property type="entry name" value="PDDEXK-like_dom_sf"/>
</dbReference>
<keyword evidence="20" id="KW-1185">Reference proteome</keyword>
<keyword evidence="4" id="KW-0227">DNA damage</keyword>
<dbReference type="Gene3D" id="3.90.320.10">
    <property type="match status" value="1"/>
</dbReference>
<evidence type="ECO:0000256" key="2">
    <source>
        <dbReference type="ARBA" id="ARBA00022722"/>
    </source>
</evidence>
<keyword evidence="7" id="KW-0269">Exonuclease</keyword>
<dbReference type="InterPro" id="IPR014016">
    <property type="entry name" value="UvrD-like_ATP-bd"/>
</dbReference>
<dbReference type="Pfam" id="PF12705">
    <property type="entry name" value="PDDEXK_1"/>
    <property type="match status" value="1"/>
</dbReference>
<dbReference type="GO" id="GO:0043138">
    <property type="term" value="F:3'-5' DNA helicase activity"/>
    <property type="evidence" value="ECO:0007669"/>
    <property type="project" value="UniProtKB-EC"/>
</dbReference>
<dbReference type="GO" id="GO:0003677">
    <property type="term" value="F:DNA binding"/>
    <property type="evidence" value="ECO:0007669"/>
    <property type="project" value="UniProtKB-KW"/>
</dbReference>
<dbReference type="GO" id="GO:0005524">
    <property type="term" value="F:ATP binding"/>
    <property type="evidence" value="ECO:0007669"/>
    <property type="project" value="UniProtKB-UniRule"/>
</dbReference>
<dbReference type="PROSITE" id="PS51198">
    <property type="entry name" value="UVRD_HELICASE_ATP_BIND"/>
    <property type="match status" value="1"/>
</dbReference>
<dbReference type="InterPro" id="IPR038726">
    <property type="entry name" value="PDDEXK_AddAB-type"/>
</dbReference>
<comment type="catalytic activity">
    <reaction evidence="12">
        <text>Couples ATP hydrolysis with the unwinding of duplex DNA by translocating in the 3'-5' direction.</text>
        <dbReference type="EC" id="5.6.2.4"/>
    </reaction>
</comment>
<evidence type="ECO:0000256" key="9">
    <source>
        <dbReference type="ARBA" id="ARBA00023125"/>
    </source>
</evidence>
<dbReference type="PANTHER" id="PTHR11070">
    <property type="entry name" value="UVRD / RECB / PCRA DNA HELICASE FAMILY MEMBER"/>
    <property type="match status" value="1"/>
</dbReference>
<feature type="binding site" evidence="16">
    <location>
        <begin position="41"/>
        <end position="48"/>
    </location>
    <ligand>
        <name>ATP</name>
        <dbReference type="ChEBI" id="CHEBI:30616"/>
    </ligand>
</feature>
<evidence type="ECO:0000256" key="10">
    <source>
        <dbReference type="ARBA" id="ARBA00023204"/>
    </source>
</evidence>
<evidence type="ECO:0000313" key="19">
    <source>
        <dbReference type="EMBL" id="KGE89606.1"/>
    </source>
</evidence>
<feature type="domain" description="UvrD-like helicase ATP-binding" evidence="17">
    <location>
        <begin position="20"/>
        <end position="347"/>
    </location>
</feature>
<evidence type="ECO:0000256" key="3">
    <source>
        <dbReference type="ARBA" id="ARBA00022741"/>
    </source>
</evidence>
<keyword evidence="6 16" id="KW-0347">Helicase</keyword>
<dbReference type="PANTHER" id="PTHR11070:SF2">
    <property type="entry name" value="ATP-DEPENDENT DNA HELICASE SRS2"/>
    <property type="match status" value="1"/>
</dbReference>
<keyword evidence="9" id="KW-0238">DNA-binding</keyword>
<dbReference type="STRING" id="1524460.IX84_02220"/>
<evidence type="ECO:0000256" key="14">
    <source>
        <dbReference type="ARBA" id="ARBA00034923"/>
    </source>
</evidence>
<evidence type="ECO:0000256" key="6">
    <source>
        <dbReference type="ARBA" id="ARBA00022806"/>
    </source>
</evidence>
<dbReference type="PROSITE" id="PS51217">
    <property type="entry name" value="UVRD_HELICASE_CTER"/>
    <property type="match status" value="1"/>
</dbReference>
<dbReference type="Pfam" id="PF00580">
    <property type="entry name" value="UvrD-helicase"/>
    <property type="match status" value="1"/>
</dbReference>
<dbReference type="RefSeq" id="WP_044216163.1">
    <property type="nucleotide sequence ID" value="NZ_JBKAGJ010000005.1"/>
</dbReference>
<evidence type="ECO:0000256" key="8">
    <source>
        <dbReference type="ARBA" id="ARBA00022840"/>
    </source>
</evidence>
<dbReference type="EMBL" id="JPOS01000004">
    <property type="protein sequence ID" value="KGE89606.1"/>
    <property type="molecule type" value="Genomic_DNA"/>
</dbReference>
<dbReference type="Pfam" id="PF13361">
    <property type="entry name" value="UvrD_C"/>
    <property type="match status" value="2"/>
</dbReference>
<dbReference type="Proteomes" id="UP000029736">
    <property type="component" value="Unassembled WGS sequence"/>
</dbReference>
<keyword evidence="2" id="KW-0540">Nuclease</keyword>
<dbReference type="GO" id="GO:0000725">
    <property type="term" value="P:recombinational repair"/>
    <property type="evidence" value="ECO:0007669"/>
    <property type="project" value="TreeGrafter"/>
</dbReference>
<comment type="similarity">
    <text evidence="1">Belongs to the helicase family. UvrD subfamily.</text>
</comment>
<evidence type="ECO:0000256" key="16">
    <source>
        <dbReference type="PROSITE-ProRule" id="PRU00560"/>
    </source>
</evidence>
<dbReference type="OrthoDB" id="9810135at2"/>
<dbReference type="Gene3D" id="3.40.50.300">
    <property type="entry name" value="P-loop containing nucleotide triphosphate hydrolases"/>
    <property type="match status" value="2"/>
</dbReference>
<dbReference type="Gene3D" id="1.10.486.10">
    <property type="entry name" value="PCRA, domain 4"/>
    <property type="match status" value="1"/>
</dbReference>
<sequence>MSGTQKQRQAYNEAFQEVLEQLNPQQRQAVDQIEGPVMVIAGPGTGKTHILSSRIGRILMETDAQAHNILCLTFTDAGVNAMRERLLRFIGPEAHRIPIYTFHSFCNSIIQDNLERFGRQDLEPLSDLERVELLRRVLDTLPPEHLLRRGRSDAYAYETQLQNLFQQMKAERWTVPLMEEAIDAYLEDLPNREEYIYKVSRKGQYQKGDLKTSQIEEEVERMERLRAAARLYPDYQKAMQRANRYDYDDMILWVLDAFERFPNLLRSYQERFLYILVDEYQDTNGAQNEIIRKLVAYWEMPNLFIVGDDDQSIYEFQGARLKNLTDLYETYRNGIRLVVLEDNYRSTQPILDAARHVIGQNDIRIVNRLQELGVEKVLKASHPAVKDLPAVPEISVFPNPLQEEVWLAGELQRLQGEGIPLNEVAIIYAKHRQVESLMELLEKQGIPYQTRRRVNVLHLPLIRNLRLMLEYFAAEFFRPTSGEHLLFQIMHFVFIGLHPDDLSAISQWQARQNGSKGKAWRDFLAHSEDWAGLGLKDQPALQRFTDFHHHMIRQYTNLSAPAFVEQLLNRSGLLAYAMDQQNKAWLLQVLRSFLDFVRREAARNPRLTVGGLLDLLRSMDANRLPVEASESIYAQDGVQLLTAHSAKGLEFRQVFLLDVTQKPWEPSSRGSNFRFKLPDTLTYSGEEDPLEARRRLFYVAITRAQERLHLSYATQDMDGKATPRTRFVDELLEQGAVAVTERELPKGMLLEAEALRLMEQRAPAVPAPDRDTIEALLEGFQLSVSALNRYLRCPLGFYYENVLRAPVLMREAAHYGTAMHYALERYFERMRTHREQEFPPVEVLIEGFEQEMERRRGFFARREFERRLEAGRYNLQQYFEAHRSSWSTNVLMEYRPRNVEVDGVPVTGSIDQLIQLNADQARVVDFKTGSQQKSKLRRPTEKNPNGGSYWRQLVFYKLLYENYPGNTRTVTSGTISYLEPDKTGAMPEASISYQPRDTATVRRLVQEVYAAIQNHDFFTGCGETDCPWCNFAREHIVPDTFAQPEIEALDDES</sequence>
<evidence type="ECO:0000256" key="7">
    <source>
        <dbReference type="ARBA" id="ARBA00022839"/>
    </source>
</evidence>
<reference evidence="19 20" key="1">
    <citation type="journal article" date="2014" name="Int. J. Syst. Evol. Microbiol.">
        <title>Phaeodactylibacter xiamenensis gen. nov., sp. nov., a member of the family Saprospiraceae isolated from the marine alga Phaeodactylum tricornutum.</title>
        <authorList>
            <person name="Chen Z.Jr."/>
            <person name="Lei X."/>
            <person name="Lai Q."/>
            <person name="Li Y."/>
            <person name="Zhang B."/>
            <person name="Zhang J."/>
            <person name="Zhang H."/>
            <person name="Yang L."/>
            <person name="Zheng W."/>
            <person name="Tian Y."/>
            <person name="Yu Z."/>
            <person name="Xu H.Jr."/>
            <person name="Zheng T."/>
        </authorList>
    </citation>
    <scope>NUCLEOTIDE SEQUENCE [LARGE SCALE GENOMIC DNA]</scope>
    <source>
        <strain evidence="19 20">KD52</strain>
    </source>
</reference>
<name>A0A098SBQ5_9BACT</name>
<dbReference type="InterPro" id="IPR000212">
    <property type="entry name" value="DNA_helicase_UvrD/REP"/>
</dbReference>
<dbReference type="AlphaFoldDB" id="A0A098SBQ5"/>
<gene>
    <name evidence="19" type="ORF">IX84_02220</name>
</gene>
<evidence type="ECO:0000256" key="4">
    <source>
        <dbReference type="ARBA" id="ARBA00022763"/>
    </source>
</evidence>
<evidence type="ECO:0000256" key="1">
    <source>
        <dbReference type="ARBA" id="ARBA00009922"/>
    </source>
</evidence>
<comment type="catalytic activity">
    <reaction evidence="15">
        <text>ATP + H2O = ADP + phosphate + H(+)</text>
        <dbReference type="Rhea" id="RHEA:13065"/>
        <dbReference type="ChEBI" id="CHEBI:15377"/>
        <dbReference type="ChEBI" id="CHEBI:15378"/>
        <dbReference type="ChEBI" id="CHEBI:30616"/>
        <dbReference type="ChEBI" id="CHEBI:43474"/>
        <dbReference type="ChEBI" id="CHEBI:456216"/>
        <dbReference type="EC" id="5.6.2.4"/>
    </reaction>
</comment>
<dbReference type="InterPro" id="IPR027417">
    <property type="entry name" value="P-loop_NTPase"/>
</dbReference>
<evidence type="ECO:0000256" key="13">
    <source>
        <dbReference type="ARBA" id="ARBA00034808"/>
    </source>
</evidence>
<proteinExistence type="inferred from homology"/>
<evidence type="ECO:0000259" key="18">
    <source>
        <dbReference type="PROSITE" id="PS51217"/>
    </source>
</evidence>
<dbReference type="SUPFAM" id="SSF52540">
    <property type="entry name" value="P-loop containing nucleoside triphosphate hydrolases"/>
    <property type="match status" value="1"/>
</dbReference>
<dbReference type="Gene3D" id="1.10.10.160">
    <property type="match status" value="1"/>
</dbReference>